<evidence type="ECO:0000256" key="9">
    <source>
        <dbReference type="SAM" id="Phobius"/>
    </source>
</evidence>
<dbReference type="Proteomes" id="UP000649604">
    <property type="component" value="Unassembled WGS sequence"/>
</dbReference>
<dbReference type="AlphaFoldDB" id="A0A9D5JUJ8"/>
<feature type="transmembrane region" description="Helical" evidence="9">
    <location>
        <begin position="126"/>
        <end position="144"/>
    </location>
</feature>
<feature type="transmembrane region" description="Helical" evidence="9">
    <location>
        <begin position="12"/>
        <end position="35"/>
    </location>
</feature>
<evidence type="ECO:0000256" key="1">
    <source>
        <dbReference type="ARBA" id="ARBA00004429"/>
    </source>
</evidence>
<feature type="transmembrane region" description="Helical" evidence="9">
    <location>
        <begin position="93"/>
        <end position="114"/>
    </location>
</feature>
<evidence type="ECO:0000256" key="7">
    <source>
        <dbReference type="ARBA" id="ARBA00023136"/>
    </source>
</evidence>
<feature type="transmembrane region" description="Helical" evidence="9">
    <location>
        <begin position="47"/>
        <end position="65"/>
    </location>
</feature>
<evidence type="ECO:0000256" key="3">
    <source>
        <dbReference type="ARBA" id="ARBA00022475"/>
    </source>
</evidence>
<evidence type="ECO:0000256" key="4">
    <source>
        <dbReference type="ARBA" id="ARBA00022519"/>
    </source>
</evidence>
<dbReference type="InterPro" id="IPR055348">
    <property type="entry name" value="DctQ"/>
</dbReference>
<accession>A0A9D5JUJ8</accession>
<dbReference type="PANTHER" id="PTHR35011">
    <property type="entry name" value="2,3-DIKETO-L-GULONATE TRAP TRANSPORTER SMALL PERMEASE PROTEIN YIAM"/>
    <property type="match status" value="1"/>
</dbReference>
<dbReference type="EMBL" id="WJJP01000251">
    <property type="protein sequence ID" value="MBD3324527.1"/>
    <property type="molecule type" value="Genomic_DNA"/>
</dbReference>
<keyword evidence="6 9" id="KW-1133">Transmembrane helix</keyword>
<evidence type="ECO:0000256" key="8">
    <source>
        <dbReference type="ARBA" id="ARBA00038436"/>
    </source>
</evidence>
<keyword evidence="4" id="KW-0997">Cell inner membrane</keyword>
<evidence type="ECO:0000313" key="12">
    <source>
        <dbReference type="Proteomes" id="UP000649604"/>
    </source>
</evidence>
<organism evidence="11 12">
    <name type="scientific">candidate division KSB3 bacterium</name>
    <dbReference type="NCBI Taxonomy" id="2044937"/>
    <lineage>
        <taxon>Bacteria</taxon>
        <taxon>candidate division KSB3</taxon>
    </lineage>
</organism>
<keyword evidence="5 9" id="KW-0812">Transmembrane</keyword>
<keyword evidence="3" id="KW-1003">Cell membrane</keyword>
<keyword evidence="2" id="KW-0813">Transport</keyword>
<comment type="caution">
    <text evidence="11">The sequence shown here is derived from an EMBL/GenBank/DDBJ whole genome shotgun (WGS) entry which is preliminary data.</text>
</comment>
<reference evidence="11" key="1">
    <citation type="submission" date="2019-11" db="EMBL/GenBank/DDBJ databases">
        <title>Microbial mats filling the niche in hypersaline microbial mats.</title>
        <authorList>
            <person name="Wong H.L."/>
            <person name="Macleod F.I."/>
            <person name="White R.A. III"/>
            <person name="Burns B.P."/>
        </authorList>
    </citation>
    <scope>NUCLEOTIDE SEQUENCE</scope>
    <source>
        <strain evidence="11">Rbin_158</strain>
    </source>
</reference>
<protein>
    <submittedName>
        <fullName evidence="11">TRAP transporter small permease subunit</fullName>
    </submittedName>
</protein>
<gene>
    <name evidence="11" type="ORF">GF339_08075</name>
</gene>
<evidence type="ECO:0000256" key="6">
    <source>
        <dbReference type="ARBA" id="ARBA00022989"/>
    </source>
</evidence>
<feature type="domain" description="Tripartite ATP-independent periplasmic transporters DctQ component" evidence="10">
    <location>
        <begin position="25"/>
        <end position="145"/>
    </location>
</feature>
<comment type="similarity">
    <text evidence="8">Belongs to the TRAP transporter small permease family.</text>
</comment>
<evidence type="ECO:0000256" key="5">
    <source>
        <dbReference type="ARBA" id="ARBA00022692"/>
    </source>
</evidence>
<dbReference type="Pfam" id="PF04290">
    <property type="entry name" value="DctQ"/>
    <property type="match status" value="1"/>
</dbReference>
<evidence type="ECO:0000256" key="2">
    <source>
        <dbReference type="ARBA" id="ARBA00022448"/>
    </source>
</evidence>
<dbReference type="GO" id="GO:0015740">
    <property type="term" value="P:C4-dicarboxylate transport"/>
    <property type="evidence" value="ECO:0007669"/>
    <property type="project" value="TreeGrafter"/>
</dbReference>
<dbReference type="GO" id="GO:0005886">
    <property type="term" value="C:plasma membrane"/>
    <property type="evidence" value="ECO:0007669"/>
    <property type="project" value="UniProtKB-SubCell"/>
</dbReference>
<dbReference type="InterPro" id="IPR007387">
    <property type="entry name" value="TRAP_DctQ"/>
</dbReference>
<name>A0A9D5JUJ8_9BACT</name>
<sequence>MQKYIDGFVNALQWLTGALFLVLFLLNILRIALRYFFGISWLWVPDFSRLLFIWVVFLGTTVLYARKEHLEMDFFVTKMSPAHQRKLQRIRDAVLTGFLMILMMKGIEITQVRMRIPFDTWDLPTGYAYLAIPVCSSVMLLITLTRDIAYFKQGENL</sequence>
<proteinExistence type="inferred from homology"/>
<dbReference type="PANTHER" id="PTHR35011:SF2">
    <property type="entry name" value="2,3-DIKETO-L-GULONATE TRAP TRANSPORTER SMALL PERMEASE PROTEIN YIAM"/>
    <property type="match status" value="1"/>
</dbReference>
<evidence type="ECO:0000259" key="10">
    <source>
        <dbReference type="Pfam" id="PF04290"/>
    </source>
</evidence>
<comment type="subcellular location">
    <subcellularLocation>
        <location evidence="1">Cell inner membrane</location>
        <topology evidence="1">Multi-pass membrane protein</topology>
    </subcellularLocation>
</comment>
<keyword evidence="7 9" id="KW-0472">Membrane</keyword>
<dbReference type="GO" id="GO:0022857">
    <property type="term" value="F:transmembrane transporter activity"/>
    <property type="evidence" value="ECO:0007669"/>
    <property type="project" value="TreeGrafter"/>
</dbReference>
<evidence type="ECO:0000313" key="11">
    <source>
        <dbReference type="EMBL" id="MBD3324527.1"/>
    </source>
</evidence>